<dbReference type="AlphaFoldDB" id="A0A3N6PJB5"/>
<evidence type="ECO:0000313" key="3">
    <source>
        <dbReference type="EMBL" id="RQH53406.1"/>
    </source>
</evidence>
<keyword evidence="4" id="KW-1185">Reference proteome</keyword>
<sequence>MATEEIVRLIVMWLITAVSLFIISKLPTGVEIDDFNIALISSAIFGLLNVFVRPILGTLALPVNIILPGLVTLVVNLVIFGLAAWLVSGFRLRWGFWSALIGSLGLTFINSFLYELLSKGLVS</sequence>
<accession>A0A3N6PJB5</accession>
<keyword evidence="1" id="KW-0812">Transmembrane</keyword>
<protein>
    <submittedName>
        <fullName evidence="3">Phage holin family protein</fullName>
    </submittedName>
</protein>
<feature type="transmembrane region" description="Helical" evidence="1">
    <location>
        <begin position="35"/>
        <end position="53"/>
    </location>
</feature>
<dbReference type="PANTHER" id="PTHR37309:SF1">
    <property type="entry name" value="SLR0284 PROTEIN"/>
    <property type="match status" value="1"/>
</dbReference>
<dbReference type="EMBL" id="RCBY01000014">
    <property type="protein sequence ID" value="RQH53406.1"/>
    <property type="molecule type" value="Genomic_DNA"/>
</dbReference>
<keyword evidence="1" id="KW-1133">Transmembrane helix</keyword>
<dbReference type="OrthoDB" id="516102at2"/>
<feature type="transmembrane region" description="Helical" evidence="1">
    <location>
        <begin position="6"/>
        <end position="23"/>
    </location>
</feature>
<proteinExistence type="predicted"/>
<dbReference type="RefSeq" id="WP_124146265.1">
    <property type="nucleotide sequence ID" value="NZ_CAWOKI010000147.1"/>
</dbReference>
<comment type="caution">
    <text evidence="3">The sequence shown here is derived from an EMBL/GenBank/DDBJ whole genome shotgun (WGS) entry which is preliminary data.</text>
</comment>
<reference evidence="3 4" key="1">
    <citation type="journal article" date="2018" name="ACS Chem. Biol.">
        <title>Ketoreductase domain dysfunction expands chemodiversity: malyngamide biosynthesis in the cyanobacterium Okeania hirsuta.</title>
        <authorList>
            <person name="Moss N.A."/>
            <person name="Leao T."/>
            <person name="Rankin M."/>
            <person name="McCullough T.M."/>
            <person name="Qu P."/>
            <person name="Korobeynikov A."/>
            <person name="Smith J.L."/>
            <person name="Gerwick L."/>
            <person name="Gerwick W.H."/>
        </authorList>
    </citation>
    <scope>NUCLEOTIDE SEQUENCE [LARGE SCALE GENOMIC DNA]</scope>
    <source>
        <strain evidence="3 4">PAB10Feb10-1</strain>
    </source>
</reference>
<feature type="transmembrane region" description="Helical" evidence="1">
    <location>
        <begin position="65"/>
        <end position="87"/>
    </location>
</feature>
<feature type="transmembrane region" description="Helical" evidence="1">
    <location>
        <begin position="94"/>
        <end position="114"/>
    </location>
</feature>
<organism evidence="3 4">
    <name type="scientific">Okeania hirsuta</name>
    <dbReference type="NCBI Taxonomy" id="1458930"/>
    <lineage>
        <taxon>Bacteria</taxon>
        <taxon>Bacillati</taxon>
        <taxon>Cyanobacteriota</taxon>
        <taxon>Cyanophyceae</taxon>
        <taxon>Oscillatoriophycideae</taxon>
        <taxon>Oscillatoriales</taxon>
        <taxon>Microcoleaceae</taxon>
        <taxon>Okeania</taxon>
    </lineage>
</organism>
<evidence type="ECO:0000313" key="2">
    <source>
        <dbReference type="EMBL" id="RQH24305.1"/>
    </source>
</evidence>
<evidence type="ECO:0000313" key="4">
    <source>
        <dbReference type="Proteomes" id="UP000269154"/>
    </source>
</evidence>
<dbReference type="EMBL" id="RCBY01000321">
    <property type="protein sequence ID" value="RQH24305.1"/>
    <property type="molecule type" value="Genomic_DNA"/>
</dbReference>
<gene>
    <name evidence="3" type="ORF">D5R40_04340</name>
    <name evidence="2" type="ORF">D5R40_29820</name>
</gene>
<dbReference type="PANTHER" id="PTHR37309">
    <property type="entry name" value="SLR0284 PROTEIN"/>
    <property type="match status" value="1"/>
</dbReference>
<dbReference type="Pfam" id="PF04020">
    <property type="entry name" value="Phage_holin_4_2"/>
    <property type="match status" value="1"/>
</dbReference>
<dbReference type="Proteomes" id="UP000269154">
    <property type="component" value="Unassembled WGS sequence"/>
</dbReference>
<keyword evidence="1" id="KW-0472">Membrane</keyword>
<evidence type="ECO:0000256" key="1">
    <source>
        <dbReference type="SAM" id="Phobius"/>
    </source>
</evidence>
<name>A0A3N6PJB5_9CYAN</name>
<dbReference type="InterPro" id="IPR007165">
    <property type="entry name" value="Phage_holin_4_2"/>
</dbReference>